<accession>A0A8R1UZZ5</accession>
<dbReference type="Proteomes" id="UP000005239">
    <property type="component" value="Unassembled WGS sequence"/>
</dbReference>
<keyword evidence="2" id="KW-1185">Reference proteome</keyword>
<organism evidence="1 2">
    <name type="scientific">Pristionchus pacificus</name>
    <name type="common">Parasitic nematode worm</name>
    <dbReference type="NCBI Taxonomy" id="54126"/>
    <lineage>
        <taxon>Eukaryota</taxon>
        <taxon>Metazoa</taxon>
        <taxon>Ecdysozoa</taxon>
        <taxon>Nematoda</taxon>
        <taxon>Chromadorea</taxon>
        <taxon>Rhabditida</taxon>
        <taxon>Rhabditina</taxon>
        <taxon>Diplogasteromorpha</taxon>
        <taxon>Diplogasteroidea</taxon>
        <taxon>Neodiplogasteridae</taxon>
        <taxon>Pristionchus</taxon>
    </lineage>
</organism>
<protein>
    <submittedName>
        <fullName evidence="1">Uncharacterized protein</fullName>
    </submittedName>
</protein>
<gene>
    <name evidence="1" type="primary">WBGene00281399</name>
</gene>
<proteinExistence type="predicted"/>
<dbReference type="EnsemblMetazoa" id="PPA43030.1">
    <property type="protein sequence ID" value="PPA43030.1"/>
    <property type="gene ID" value="WBGene00281399"/>
</dbReference>
<evidence type="ECO:0000313" key="1">
    <source>
        <dbReference type="EnsemblMetazoa" id="PPA43030.1"/>
    </source>
</evidence>
<sequence length="204" mass="21764">MVTCGKLLQFIKAQRSIQCILIVCIVIGVVAVLAIVPFFLFPGIRYQEPAASCAGNASVSQTVATTTQTSTTSHSKLPSSHTSTEDPSSSTAVVTIAQSSTETATAESTTTSRVCPEFFSTMECDVSPDSGFSRVCEFALAHVLISGKVIQFTIRPALWAEKRGTTLLNYFADNATEAALGRRNLVRSNQEQAPNPTDISLLPV</sequence>
<evidence type="ECO:0000313" key="2">
    <source>
        <dbReference type="Proteomes" id="UP000005239"/>
    </source>
</evidence>
<name>A0A2A6B304_PRIPA</name>
<reference evidence="2" key="1">
    <citation type="journal article" date="2008" name="Nat. Genet.">
        <title>The Pristionchus pacificus genome provides a unique perspective on nematode lifestyle and parasitism.</title>
        <authorList>
            <person name="Dieterich C."/>
            <person name="Clifton S.W."/>
            <person name="Schuster L.N."/>
            <person name="Chinwalla A."/>
            <person name="Delehaunty K."/>
            <person name="Dinkelacker I."/>
            <person name="Fulton L."/>
            <person name="Fulton R."/>
            <person name="Godfrey J."/>
            <person name="Minx P."/>
            <person name="Mitreva M."/>
            <person name="Roeseler W."/>
            <person name="Tian H."/>
            <person name="Witte H."/>
            <person name="Yang S.P."/>
            <person name="Wilson R.K."/>
            <person name="Sommer R.J."/>
        </authorList>
    </citation>
    <scope>NUCLEOTIDE SEQUENCE [LARGE SCALE GENOMIC DNA]</scope>
    <source>
        <strain evidence="2">PS312</strain>
    </source>
</reference>
<accession>A0A2A6B304</accession>
<reference evidence="1" key="2">
    <citation type="submission" date="2022-06" db="UniProtKB">
        <authorList>
            <consortium name="EnsemblMetazoa"/>
        </authorList>
    </citation>
    <scope>IDENTIFICATION</scope>
    <source>
        <strain evidence="1">PS312</strain>
    </source>
</reference>
<dbReference type="AlphaFoldDB" id="A0A2A6B304"/>